<name>A0ABY7AQ47_9ALTE</name>
<keyword evidence="4" id="KW-1185">Reference proteome</keyword>
<dbReference type="Proteomes" id="UP001163726">
    <property type="component" value="Chromosome"/>
</dbReference>
<dbReference type="Pfam" id="PF01966">
    <property type="entry name" value="HD"/>
    <property type="match status" value="1"/>
</dbReference>
<dbReference type="InterPro" id="IPR006261">
    <property type="entry name" value="dGTPase"/>
</dbReference>
<gene>
    <name evidence="3" type="primary">dgt</name>
    <name evidence="3" type="ORF">OLW01_03415</name>
</gene>
<feature type="domain" description="HD/PDEase" evidence="2">
    <location>
        <begin position="88"/>
        <end position="282"/>
    </location>
</feature>
<dbReference type="InterPro" id="IPR027432">
    <property type="entry name" value="dGTP_triphosphohydrolase_C"/>
</dbReference>
<dbReference type="SUPFAM" id="SSF109604">
    <property type="entry name" value="HD-domain/PDEase-like"/>
    <property type="match status" value="1"/>
</dbReference>
<dbReference type="SMART" id="SM00471">
    <property type="entry name" value="HDc"/>
    <property type="match status" value="1"/>
</dbReference>
<dbReference type="InterPro" id="IPR050135">
    <property type="entry name" value="dGTPase-like"/>
</dbReference>
<dbReference type="RefSeq" id="WP_268075218.1">
    <property type="nucleotide sequence ID" value="NZ_CP109965.1"/>
</dbReference>
<proteinExistence type="predicted"/>
<reference evidence="3" key="1">
    <citation type="submission" date="2022-10" db="EMBL/GenBank/DDBJ databases">
        <title>Catenovulum adriacola sp. nov. isolated in the Harbour of Susak.</title>
        <authorList>
            <person name="Schoch T."/>
            <person name="Reich S.J."/>
            <person name="Stoeferle S."/>
            <person name="Flaiz M."/>
            <person name="Kazda M."/>
            <person name="Riedel C.U."/>
            <person name="Duerre P."/>
        </authorList>
    </citation>
    <scope>NUCLEOTIDE SEQUENCE</scope>
    <source>
        <strain evidence="3">TS8</strain>
    </source>
</reference>
<dbReference type="EMBL" id="CP109965">
    <property type="protein sequence ID" value="WAJ70872.1"/>
    <property type="molecule type" value="Genomic_DNA"/>
</dbReference>
<dbReference type="Gene3D" id="1.10.3410.10">
    <property type="entry name" value="putative deoxyguanosinetriphosphate triphosphohydrolase like domain"/>
    <property type="match status" value="1"/>
</dbReference>
<evidence type="ECO:0000313" key="3">
    <source>
        <dbReference type="EMBL" id="WAJ70872.1"/>
    </source>
</evidence>
<sequence>MKIKHFIDFSDNLAQDNNFALIGNINMLNWAQLLNGLRRKDIHGQGSQTLSANGRIELERDYDRILFATPTRRMADKTQVFPLERNDSVRNRLTHSHEVSSLARSIGIRLAFDFREQVFSQHASRELERCVPALLAAIGLAHDLGNPPFGHQGEIAIQNWFKRHQENIFGTINHPDSEDFINFDGNAQTFRLVTRLQVLNDKFGLNLTYATLASMIKYPISSQHCKAYGWKKSGFFQSEQHIVEDVWQQTGLAEGIRHPFTLLMEACDDIAYSVLDAEDIVKKDIASFSDIVDFLEHHNPDDTITKKILTSAKQKNKSFKNSSISPKELNEVSMQMFRVYAISAMIQALLETFVNDIDKILAGDIKPGYELLDNSAANQFCKTMKKFDSIHGYQHKSVLELELKGNNYISGIMDMLWLGIENEQHEKNHSLFGKYAYQRISENYRRIFAEESHVSLNYRKAQLLADAVSGMTDNYLIQLYNELQHLND</sequence>
<dbReference type="InterPro" id="IPR003607">
    <property type="entry name" value="HD/PDEase_dom"/>
</dbReference>
<dbReference type="InterPro" id="IPR023293">
    <property type="entry name" value="dGTP_triP_hydro_central_sf"/>
</dbReference>
<dbReference type="PANTHER" id="PTHR11373">
    <property type="entry name" value="DEOXYNUCLEOSIDE TRIPHOSPHATE TRIPHOSPHOHYDROLASE"/>
    <property type="match status" value="1"/>
</dbReference>
<evidence type="ECO:0000256" key="1">
    <source>
        <dbReference type="ARBA" id="ARBA00022801"/>
    </source>
</evidence>
<keyword evidence="1" id="KW-0378">Hydrolase</keyword>
<protein>
    <submittedName>
        <fullName evidence="3">DNTP triphosphohydrolase</fullName>
    </submittedName>
</protein>
<dbReference type="NCBIfam" id="TIGR01353">
    <property type="entry name" value="dGTP_triPase"/>
    <property type="match status" value="1"/>
</dbReference>
<organism evidence="3 4">
    <name type="scientific">Catenovulum adriaticum</name>
    <dbReference type="NCBI Taxonomy" id="2984846"/>
    <lineage>
        <taxon>Bacteria</taxon>
        <taxon>Pseudomonadati</taxon>
        <taxon>Pseudomonadota</taxon>
        <taxon>Gammaproteobacteria</taxon>
        <taxon>Alteromonadales</taxon>
        <taxon>Alteromonadaceae</taxon>
        <taxon>Catenovulum</taxon>
    </lineage>
</organism>
<dbReference type="Gene3D" id="1.10.3210.10">
    <property type="entry name" value="Hypothetical protein af1432"/>
    <property type="match status" value="1"/>
</dbReference>
<dbReference type="InterPro" id="IPR006674">
    <property type="entry name" value="HD_domain"/>
</dbReference>
<evidence type="ECO:0000313" key="4">
    <source>
        <dbReference type="Proteomes" id="UP001163726"/>
    </source>
</evidence>
<dbReference type="PANTHER" id="PTHR11373:SF32">
    <property type="entry name" value="DEOXYGUANOSINETRIPHOSPHATE TRIPHOSPHOHYDROLASE"/>
    <property type="match status" value="1"/>
</dbReference>
<accession>A0ABY7AQ47</accession>
<evidence type="ECO:0000259" key="2">
    <source>
        <dbReference type="SMART" id="SM00471"/>
    </source>
</evidence>
<dbReference type="Gene3D" id="1.10.3550.10">
    <property type="entry name" value="eoxyguanosinetriphosphate triphosphohydrolase domain-like"/>
    <property type="match status" value="1"/>
</dbReference>